<feature type="transmembrane region" description="Helical" evidence="2">
    <location>
        <begin position="25"/>
        <end position="45"/>
    </location>
</feature>
<keyword evidence="4" id="KW-1185">Reference proteome</keyword>
<feature type="non-terminal residue" evidence="3">
    <location>
        <position position="127"/>
    </location>
</feature>
<feature type="transmembrane region" description="Helical" evidence="2">
    <location>
        <begin position="52"/>
        <end position="73"/>
    </location>
</feature>
<dbReference type="Proteomes" id="UP000015453">
    <property type="component" value="Unassembled WGS sequence"/>
</dbReference>
<keyword evidence="2" id="KW-0812">Transmembrane</keyword>
<protein>
    <submittedName>
        <fullName evidence="3">Uncharacterized protein</fullName>
    </submittedName>
</protein>
<reference evidence="3 4" key="1">
    <citation type="journal article" date="2013" name="BMC Genomics">
        <title>The miniature genome of a carnivorous plant Genlisea aurea contains a low number of genes and short non-coding sequences.</title>
        <authorList>
            <person name="Leushkin E.V."/>
            <person name="Sutormin R.A."/>
            <person name="Nabieva E.R."/>
            <person name="Penin A.A."/>
            <person name="Kondrashov A.S."/>
            <person name="Logacheva M.D."/>
        </authorList>
    </citation>
    <scope>NUCLEOTIDE SEQUENCE [LARGE SCALE GENOMIC DNA]</scope>
</reference>
<keyword evidence="2" id="KW-1133">Transmembrane helix</keyword>
<keyword evidence="2" id="KW-0472">Membrane</keyword>
<dbReference type="EMBL" id="AUSU01007866">
    <property type="protein sequence ID" value="EPS60048.1"/>
    <property type="molecule type" value="Genomic_DNA"/>
</dbReference>
<comment type="caution">
    <text evidence="3">The sequence shown here is derived from an EMBL/GenBank/DDBJ whole genome shotgun (WGS) entry which is preliminary data.</text>
</comment>
<feature type="region of interest" description="Disordered" evidence="1">
    <location>
        <begin position="98"/>
        <end position="127"/>
    </location>
</feature>
<name>S8DBE8_9LAMI</name>
<dbReference type="AlphaFoldDB" id="S8DBE8"/>
<gene>
    <name evidence="3" type="ORF">M569_14756</name>
</gene>
<evidence type="ECO:0000256" key="2">
    <source>
        <dbReference type="SAM" id="Phobius"/>
    </source>
</evidence>
<feature type="non-terminal residue" evidence="3">
    <location>
        <position position="1"/>
    </location>
</feature>
<accession>S8DBE8</accession>
<sequence>GVFFLLLVLGSMARRHGWQLPAHSFQIVAITVFFLLSVGFYAFFAPFLGKDVYEYIATGVYSFLALSVFTLYVRCTAIDPADPGIFIDADKTSVHTSHAGTEYPGTLSTTEEPSKHGLKSGGRSYKH</sequence>
<dbReference type="OrthoDB" id="1701014at2759"/>
<organism evidence="3 4">
    <name type="scientific">Genlisea aurea</name>
    <dbReference type="NCBI Taxonomy" id="192259"/>
    <lineage>
        <taxon>Eukaryota</taxon>
        <taxon>Viridiplantae</taxon>
        <taxon>Streptophyta</taxon>
        <taxon>Embryophyta</taxon>
        <taxon>Tracheophyta</taxon>
        <taxon>Spermatophyta</taxon>
        <taxon>Magnoliopsida</taxon>
        <taxon>eudicotyledons</taxon>
        <taxon>Gunneridae</taxon>
        <taxon>Pentapetalae</taxon>
        <taxon>asterids</taxon>
        <taxon>lamiids</taxon>
        <taxon>Lamiales</taxon>
        <taxon>Lentibulariaceae</taxon>
        <taxon>Genlisea</taxon>
    </lineage>
</organism>
<evidence type="ECO:0000313" key="3">
    <source>
        <dbReference type="EMBL" id="EPS60048.1"/>
    </source>
</evidence>
<proteinExistence type="predicted"/>
<evidence type="ECO:0000256" key="1">
    <source>
        <dbReference type="SAM" id="MobiDB-lite"/>
    </source>
</evidence>
<evidence type="ECO:0000313" key="4">
    <source>
        <dbReference type="Proteomes" id="UP000015453"/>
    </source>
</evidence>